<gene>
    <name evidence="1" type="primary">ORF197399</name>
</gene>
<name>A0A0B7BLJ1_9EUPU</name>
<evidence type="ECO:0000313" key="1">
    <source>
        <dbReference type="EMBL" id="CEK93813.1"/>
    </source>
</evidence>
<protein>
    <submittedName>
        <fullName evidence="1">Uncharacterized protein</fullName>
    </submittedName>
</protein>
<sequence>MKWFSTLDIKLHGTLSQKIVKFTKDSEVYTRDNVEYIDNLSKQKKGRKEGKKAFK</sequence>
<accession>A0A0B7BLJ1</accession>
<dbReference type="EMBL" id="HACG01046948">
    <property type="protein sequence ID" value="CEK93813.1"/>
    <property type="molecule type" value="Transcribed_RNA"/>
</dbReference>
<organism evidence="1">
    <name type="scientific">Arion vulgaris</name>
    <dbReference type="NCBI Taxonomy" id="1028688"/>
    <lineage>
        <taxon>Eukaryota</taxon>
        <taxon>Metazoa</taxon>
        <taxon>Spiralia</taxon>
        <taxon>Lophotrochozoa</taxon>
        <taxon>Mollusca</taxon>
        <taxon>Gastropoda</taxon>
        <taxon>Heterobranchia</taxon>
        <taxon>Euthyneura</taxon>
        <taxon>Panpulmonata</taxon>
        <taxon>Eupulmonata</taxon>
        <taxon>Stylommatophora</taxon>
        <taxon>Helicina</taxon>
        <taxon>Arionoidea</taxon>
        <taxon>Arionidae</taxon>
        <taxon>Arion</taxon>
    </lineage>
</organism>
<dbReference type="AlphaFoldDB" id="A0A0B7BLJ1"/>
<proteinExistence type="predicted"/>
<reference evidence="1" key="1">
    <citation type="submission" date="2014-12" db="EMBL/GenBank/DDBJ databases">
        <title>Insight into the proteome of Arion vulgaris.</title>
        <authorList>
            <person name="Aradska J."/>
            <person name="Bulat T."/>
            <person name="Smidak R."/>
            <person name="Sarate P."/>
            <person name="Gangsoo J."/>
            <person name="Sialana F."/>
            <person name="Bilban M."/>
            <person name="Lubec G."/>
        </authorList>
    </citation>
    <scope>NUCLEOTIDE SEQUENCE</scope>
    <source>
        <tissue evidence="1">Skin</tissue>
    </source>
</reference>